<evidence type="ECO:0000256" key="9">
    <source>
        <dbReference type="SAM" id="MobiDB-lite"/>
    </source>
</evidence>
<name>A0A0C2JYM1_THEKT</name>
<dbReference type="Pfam" id="PF22782">
    <property type="entry name" value="SDE2"/>
    <property type="match status" value="1"/>
</dbReference>
<keyword evidence="4" id="KW-0963">Cytoplasm</keyword>
<dbReference type="AlphaFoldDB" id="A0A0C2JYM1"/>
<dbReference type="GO" id="GO:0006397">
    <property type="term" value="P:mRNA processing"/>
    <property type="evidence" value="ECO:0007669"/>
    <property type="project" value="UniProtKB-KW"/>
</dbReference>
<dbReference type="InterPro" id="IPR053822">
    <property type="entry name" value="SDE2-like_dom"/>
</dbReference>
<comment type="similarity">
    <text evidence="3">Belongs to the SDE2 family.</text>
</comment>
<comment type="subcellular location">
    <subcellularLocation>
        <location evidence="2">Cytoplasm</location>
    </subcellularLocation>
    <subcellularLocation>
        <location evidence="1">Nucleus</location>
    </subcellularLocation>
</comment>
<sequence>MCQAIELWGTKYYRHTDEFSYLFKLISSKICTLVPKQSSSLPGFYFTCDGNLCDALDILKQDCTITVNLKLCGGKGGFGTMLKTMGSRMGRSTNQDSCRTLEGRRLKDVKNDRRISEWKAQNSNKVEENKEEIKINRLKKIIEGEDPQNIVTNQKLTESYFKSIEKSSESVVDAVSSVLAGAQKRKEPVNESDASNRKVVRNSKLMWGMEDISSSGSDSENSENSGTHMANDTVLQQGNDHIKISLDDTACNRIPVSNMIISGEESSASPICRTVCGESLHIRELENGESLQCHFNDSEDSENETNENIIEISSTEASKD</sequence>
<dbReference type="Proteomes" id="UP000031668">
    <property type="component" value="Unassembled WGS sequence"/>
</dbReference>
<accession>A0A0C2JYM1</accession>
<feature type="domain" description="SDE2-like" evidence="10">
    <location>
        <begin position="73"/>
        <end position="176"/>
    </location>
</feature>
<dbReference type="GO" id="GO:0005634">
    <property type="term" value="C:nucleus"/>
    <property type="evidence" value="ECO:0007669"/>
    <property type="project" value="UniProtKB-SubCell"/>
</dbReference>
<organism evidence="11 12">
    <name type="scientific">Thelohanellus kitauei</name>
    <name type="common">Myxosporean</name>
    <dbReference type="NCBI Taxonomy" id="669202"/>
    <lineage>
        <taxon>Eukaryota</taxon>
        <taxon>Metazoa</taxon>
        <taxon>Cnidaria</taxon>
        <taxon>Myxozoa</taxon>
        <taxon>Myxosporea</taxon>
        <taxon>Bivalvulida</taxon>
        <taxon>Platysporina</taxon>
        <taxon>Myxobolidae</taxon>
        <taxon>Thelohanellus</taxon>
    </lineage>
</organism>
<evidence type="ECO:0000256" key="7">
    <source>
        <dbReference type="ARBA" id="ARBA00023242"/>
    </source>
</evidence>
<reference evidence="11 12" key="1">
    <citation type="journal article" date="2014" name="Genome Biol. Evol.">
        <title>The genome of the myxosporean Thelohanellus kitauei shows adaptations to nutrient acquisition within its fish host.</title>
        <authorList>
            <person name="Yang Y."/>
            <person name="Xiong J."/>
            <person name="Zhou Z."/>
            <person name="Huo F."/>
            <person name="Miao W."/>
            <person name="Ran C."/>
            <person name="Liu Y."/>
            <person name="Zhang J."/>
            <person name="Feng J."/>
            <person name="Wang M."/>
            <person name="Wang M."/>
            <person name="Wang L."/>
            <person name="Yao B."/>
        </authorList>
    </citation>
    <scope>NUCLEOTIDE SEQUENCE [LARGE SCALE GENOMIC DNA]</scope>
    <source>
        <strain evidence="11">Wuqing</strain>
    </source>
</reference>
<evidence type="ECO:0000256" key="5">
    <source>
        <dbReference type="ARBA" id="ARBA00022664"/>
    </source>
</evidence>
<evidence type="ECO:0000313" key="12">
    <source>
        <dbReference type="Proteomes" id="UP000031668"/>
    </source>
</evidence>
<evidence type="ECO:0000259" key="10">
    <source>
        <dbReference type="Pfam" id="PF22782"/>
    </source>
</evidence>
<feature type="compositionally biased region" description="Low complexity" evidence="9">
    <location>
        <begin position="213"/>
        <end position="226"/>
    </location>
</feature>
<dbReference type="InterPro" id="IPR051421">
    <property type="entry name" value="RNA_Proc_DNA_Dmg_Regulator"/>
</dbReference>
<evidence type="ECO:0000313" key="11">
    <source>
        <dbReference type="EMBL" id="KII74608.1"/>
    </source>
</evidence>
<evidence type="ECO:0000256" key="1">
    <source>
        <dbReference type="ARBA" id="ARBA00004123"/>
    </source>
</evidence>
<comment type="caution">
    <text evidence="11">The sequence shown here is derived from an EMBL/GenBank/DDBJ whole genome shotgun (WGS) entry which is preliminary data.</text>
</comment>
<feature type="compositionally biased region" description="Low complexity" evidence="9">
    <location>
        <begin position="306"/>
        <end position="320"/>
    </location>
</feature>
<dbReference type="PANTHER" id="PTHR12786">
    <property type="entry name" value="SPLICING FACTOR SF3A-RELATED"/>
    <property type="match status" value="1"/>
</dbReference>
<keyword evidence="8" id="KW-0131">Cell cycle</keyword>
<dbReference type="PANTHER" id="PTHR12786:SF1">
    <property type="entry name" value="SPLICING REGULATOR SDE2"/>
    <property type="match status" value="1"/>
</dbReference>
<evidence type="ECO:0000256" key="4">
    <source>
        <dbReference type="ARBA" id="ARBA00022490"/>
    </source>
</evidence>
<dbReference type="GO" id="GO:0008380">
    <property type="term" value="P:RNA splicing"/>
    <property type="evidence" value="ECO:0007669"/>
    <property type="project" value="UniProtKB-KW"/>
</dbReference>
<dbReference type="EMBL" id="JWZT01000335">
    <property type="protein sequence ID" value="KII74608.1"/>
    <property type="molecule type" value="Genomic_DNA"/>
</dbReference>
<evidence type="ECO:0000256" key="6">
    <source>
        <dbReference type="ARBA" id="ARBA00023187"/>
    </source>
</evidence>
<keyword evidence="12" id="KW-1185">Reference proteome</keyword>
<feature type="region of interest" description="Disordered" evidence="9">
    <location>
        <begin position="296"/>
        <end position="320"/>
    </location>
</feature>
<proteinExistence type="inferred from homology"/>
<keyword evidence="7" id="KW-0539">Nucleus</keyword>
<gene>
    <name evidence="11" type="ORF">RF11_03003</name>
</gene>
<evidence type="ECO:0000256" key="8">
    <source>
        <dbReference type="ARBA" id="ARBA00023306"/>
    </source>
</evidence>
<evidence type="ECO:0000256" key="2">
    <source>
        <dbReference type="ARBA" id="ARBA00004496"/>
    </source>
</evidence>
<dbReference type="OrthoDB" id="547031at2759"/>
<evidence type="ECO:0000256" key="3">
    <source>
        <dbReference type="ARBA" id="ARBA00008726"/>
    </source>
</evidence>
<protein>
    <submittedName>
        <fullName evidence="11">Protein SDE2</fullName>
    </submittedName>
</protein>
<keyword evidence="5" id="KW-0507">mRNA processing</keyword>
<keyword evidence="6" id="KW-0508">mRNA splicing</keyword>
<feature type="region of interest" description="Disordered" evidence="9">
    <location>
        <begin position="180"/>
        <end position="230"/>
    </location>
</feature>
<dbReference type="GO" id="GO:0005737">
    <property type="term" value="C:cytoplasm"/>
    <property type="evidence" value="ECO:0007669"/>
    <property type="project" value="UniProtKB-SubCell"/>
</dbReference>